<dbReference type="Proteomes" id="UP000321485">
    <property type="component" value="Unassembled WGS sequence"/>
</dbReference>
<evidence type="ECO:0000313" key="3">
    <source>
        <dbReference type="Proteomes" id="UP000321485"/>
    </source>
</evidence>
<protein>
    <recommendedName>
        <fullName evidence="4">Tetratricopeptide repeat protein</fullName>
    </recommendedName>
</protein>
<keyword evidence="1" id="KW-0732">Signal</keyword>
<name>A0A561XNF6_ACIDE</name>
<evidence type="ECO:0000256" key="1">
    <source>
        <dbReference type="SAM" id="SignalP"/>
    </source>
</evidence>
<gene>
    <name evidence="2" type="ORF">ATF69_2688</name>
</gene>
<dbReference type="AlphaFoldDB" id="A0A561XNF6"/>
<feature type="signal peptide" evidence="1">
    <location>
        <begin position="1"/>
        <end position="23"/>
    </location>
</feature>
<feature type="chain" id="PRO_5021717367" description="Tetratricopeptide repeat protein" evidence="1">
    <location>
        <begin position="24"/>
        <end position="380"/>
    </location>
</feature>
<proteinExistence type="predicted"/>
<dbReference type="EMBL" id="VJWE01000013">
    <property type="protein sequence ID" value="TWG37640.1"/>
    <property type="molecule type" value="Genomic_DNA"/>
</dbReference>
<evidence type="ECO:0000313" key="2">
    <source>
        <dbReference type="EMBL" id="TWG37640.1"/>
    </source>
</evidence>
<accession>A0A561XNF6</accession>
<comment type="caution">
    <text evidence="2">The sequence shown here is derived from an EMBL/GenBank/DDBJ whole genome shotgun (WGS) entry which is preliminary data.</text>
</comment>
<reference evidence="2 3" key="1">
    <citation type="journal article" date="2015" name="Stand. Genomic Sci.">
        <title>Genomic Encyclopedia of Bacterial and Archaeal Type Strains, Phase III: the genomes of soil and plant-associated and newly described type strains.</title>
        <authorList>
            <person name="Whitman W.B."/>
            <person name="Woyke T."/>
            <person name="Klenk H.P."/>
            <person name="Zhou Y."/>
            <person name="Lilburn T.G."/>
            <person name="Beck B.J."/>
            <person name="De Vos P."/>
            <person name="Vandamme P."/>
            <person name="Eisen J.A."/>
            <person name="Garrity G."/>
            <person name="Hugenholtz P."/>
            <person name="Kyrpides N.C."/>
        </authorList>
    </citation>
    <scope>NUCLEOTIDE SEQUENCE [LARGE SCALE GENOMIC DNA]</scope>
    <source>
        <strain evidence="2 3">DSM 64</strain>
    </source>
</reference>
<sequence>MKKPHHCVCVALCLVLWAGTALAALPQDLPPGLDADVVERLPERVSAAPATPQAAAATARRWITLSRETADPRYLGRAQAALARWWGQSDAPADLLVLQATVEQGRHEFSAARATLERALQTNPAQVQGWLTLATLERVAARYEAAEAACRNVARHGAALYATACLLETRSLQGQHDAARNGFTALRQQVAGDAAQRAWIGSLLAESEERAGRDDAADAAYRRSLADAPDGYTALAYADQLLRRNRASAALEVLRHQPDSDSVLLRRAQALRLMGDAAWQPLVRDLEARFAAIAARGEGLDAHARERALLALWLQGQPAAAWKAARTNLALQKEPLDWWLALQTSEQSGDAAAHQAVRQALQQAGLQDLRLARWQTRGAQ</sequence>
<dbReference type="RefSeq" id="WP_146871271.1">
    <property type="nucleotide sequence ID" value="NZ_VJWE01000013.1"/>
</dbReference>
<dbReference type="GeneID" id="51111746"/>
<evidence type="ECO:0008006" key="4">
    <source>
        <dbReference type="Google" id="ProtNLM"/>
    </source>
</evidence>
<organism evidence="2 3">
    <name type="scientific">Acidovorax delafieldii</name>
    <name type="common">Pseudomonas delafieldii</name>
    <dbReference type="NCBI Taxonomy" id="47920"/>
    <lineage>
        <taxon>Bacteria</taxon>
        <taxon>Pseudomonadati</taxon>
        <taxon>Pseudomonadota</taxon>
        <taxon>Betaproteobacteria</taxon>
        <taxon>Burkholderiales</taxon>
        <taxon>Comamonadaceae</taxon>
        <taxon>Acidovorax</taxon>
    </lineage>
</organism>
<dbReference type="SUPFAM" id="SSF48452">
    <property type="entry name" value="TPR-like"/>
    <property type="match status" value="1"/>
</dbReference>
<dbReference type="Gene3D" id="1.25.40.10">
    <property type="entry name" value="Tetratricopeptide repeat domain"/>
    <property type="match status" value="1"/>
</dbReference>
<dbReference type="InterPro" id="IPR011990">
    <property type="entry name" value="TPR-like_helical_dom_sf"/>
</dbReference>